<evidence type="ECO:0000313" key="1">
    <source>
        <dbReference type="EMBL" id="CAH0519554.1"/>
    </source>
</evidence>
<name>A0ABN8D3Q5_9STRA</name>
<protein>
    <submittedName>
        <fullName evidence="1">Uncharacterized protein</fullName>
    </submittedName>
</protein>
<accession>A0ABN8D3Q5</accession>
<gene>
    <name evidence="1" type="ORF">PBS001_LOCUS6080</name>
</gene>
<evidence type="ECO:0000313" key="2">
    <source>
        <dbReference type="Proteomes" id="UP001158986"/>
    </source>
</evidence>
<dbReference type="Proteomes" id="UP001158986">
    <property type="component" value="Unassembled WGS sequence"/>
</dbReference>
<organism evidence="1 2">
    <name type="scientific">Peronospora belbahrii</name>
    <dbReference type="NCBI Taxonomy" id="622444"/>
    <lineage>
        <taxon>Eukaryota</taxon>
        <taxon>Sar</taxon>
        <taxon>Stramenopiles</taxon>
        <taxon>Oomycota</taxon>
        <taxon>Peronosporomycetes</taxon>
        <taxon>Peronosporales</taxon>
        <taxon>Peronosporaceae</taxon>
        <taxon>Peronospora</taxon>
    </lineage>
</organism>
<keyword evidence="2" id="KW-1185">Reference proteome</keyword>
<comment type="caution">
    <text evidence="1">The sequence shown here is derived from an EMBL/GenBank/DDBJ whole genome shotgun (WGS) entry which is preliminary data.</text>
</comment>
<reference evidence="1 2" key="1">
    <citation type="submission" date="2021-11" db="EMBL/GenBank/DDBJ databases">
        <authorList>
            <person name="Islam A."/>
            <person name="Islam S."/>
            <person name="Flora M.S."/>
            <person name="Rahman M."/>
            <person name="Ziaur R.M."/>
            <person name="Epstein J.H."/>
            <person name="Hassan M."/>
            <person name="Klassen M."/>
            <person name="Woodard K."/>
            <person name="Webb A."/>
            <person name="Webby R.J."/>
            <person name="El Zowalaty M.E."/>
        </authorList>
    </citation>
    <scope>NUCLEOTIDE SEQUENCE [LARGE SCALE GENOMIC DNA]</scope>
    <source>
        <strain evidence="1">Pbs1</strain>
    </source>
</reference>
<dbReference type="EMBL" id="CAKLCB010000302">
    <property type="protein sequence ID" value="CAH0519554.1"/>
    <property type="molecule type" value="Genomic_DNA"/>
</dbReference>
<proteinExistence type="predicted"/>
<sequence>MEVLMNCIKLDEWKLASSPNGDILSSVSSDGPVVCGSLSGMMRQQIVVKNCSLDGPTAALLGAQTASFCYRVVAAPDCPIVGPNGFQHPEVAVTNFVGCHAKTSSEVEALPRLSFCGYNNLGGISLTFAKMFSLCFFDVGYKRGLDCVQNKKE</sequence>